<evidence type="ECO:0000259" key="1">
    <source>
        <dbReference type="Pfam" id="PF03358"/>
    </source>
</evidence>
<dbReference type="RefSeq" id="WP_062240321.1">
    <property type="nucleotide sequence ID" value="NZ_JABUXX010000003.1"/>
</dbReference>
<reference evidence="2 3" key="1">
    <citation type="submission" date="2018-10" db="EMBL/GenBank/DDBJ databases">
        <title>Brevibacterium genomes from Austrain hard cheese rinds.</title>
        <authorList>
            <person name="Anast J.M."/>
            <person name="Dzieciol M."/>
            <person name="Schultz D.L."/>
            <person name="Mann E."/>
            <person name="Wagner M."/>
            <person name="Schmitz-Esser S."/>
        </authorList>
    </citation>
    <scope>NUCLEOTIDE SEQUENCE [LARGE SCALE GENOMIC DNA]</scope>
    <source>
        <strain evidence="2 3">L261</strain>
    </source>
</reference>
<evidence type="ECO:0000313" key="3">
    <source>
        <dbReference type="Proteomes" id="UP000297736"/>
    </source>
</evidence>
<dbReference type="GO" id="GO:0010181">
    <property type="term" value="F:FMN binding"/>
    <property type="evidence" value="ECO:0007669"/>
    <property type="project" value="TreeGrafter"/>
</dbReference>
<dbReference type="PANTHER" id="PTHR30543:SF21">
    <property type="entry name" value="NAD(P)H-DEPENDENT FMN REDUCTASE LOT6"/>
    <property type="match status" value="1"/>
</dbReference>
<accession>A0A4Z0KGV9</accession>
<dbReference type="AlphaFoldDB" id="A0A4Z0KGV9"/>
<dbReference type="InterPro" id="IPR005025">
    <property type="entry name" value="FMN_Rdtase-like_dom"/>
</dbReference>
<dbReference type="InterPro" id="IPR029039">
    <property type="entry name" value="Flavoprotein-like_sf"/>
</dbReference>
<feature type="domain" description="NADPH-dependent FMN reductase-like" evidence="1">
    <location>
        <begin position="2"/>
        <end position="149"/>
    </location>
</feature>
<dbReference type="EMBL" id="RHFF01000012">
    <property type="protein sequence ID" value="TGD38011.1"/>
    <property type="molecule type" value="Genomic_DNA"/>
</dbReference>
<evidence type="ECO:0000313" key="2">
    <source>
        <dbReference type="EMBL" id="TGD38011.1"/>
    </source>
</evidence>
<dbReference type="SUPFAM" id="SSF52218">
    <property type="entry name" value="Flavoproteins"/>
    <property type="match status" value="1"/>
</dbReference>
<dbReference type="GO" id="GO:0005829">
    <property type="term" value="C:cytosol"/>
    <property type="evidence" value="ECO:0007669"/>
    <property type="project" value="TreeGrafter"/>
</dbReference>
<name>A0A4Z0KGV9_BREAU</name>
<sequence length="202" mass="22297">MTRIAIIVGSTRVHRRGRMVADWVYEHGRAKAPDGVHFDIVDLVDFALPVLDEPAPAAWGVYEHSYSRQWAETIDSYDGYVFVLSEYNHGVPGPLKNAIDYLYNEWINKSAGFVSYGMQGGVRAVEQMRMIAAELGLADVGEQVVLSTSTDFDYTGWDESDPATTGAFAPAQRQLADLTATLHAVVTWAEAMITVRQKLLAA</sequence>
<protein>
    <submittedName>
        <fullName evidence="2">NADPH-dependent oxidoreductase</fullName>
    </submittedName>
</protein>
<comment type="caution">
    <text evidence="2">The sequence shown here is derived from an EMBL/GenBank/DDBJ whole genome shotgun (WGS) entry which is preliminary data.</text>
</comment>
<dbReference type="GO" id="GO:0016491">
    <property type="term" value="F:oxidoreductase activity"/>
    <property type="evidence" value="ECO:0007669"/>
    <property type="project" value="InterPro"/>
</dbReference>
<dbReference type="Gene3D" id="3.40.50.360">
    <property type="match status" value="1"/>
</dbReference>
<proteinExistence type="predicted"/>
<dbReference type="Proteomes" id="UP000297736">
    <property type="component" value="Unassembled WGS sequence"/>
</dbReference>
<organism evidence="2 3">
    <name type="scientific">Brevibacterium aurantiacum</name>
    <dbReference type="NCBI Taxonomy" id="273384"/>
    <lineage>
        <taxon>Bacteria</taxon>
        <taxon>Bacillati</taxon>
        <taxon>Actinomycetota</taxon>
        <taxon>Actinomycetes</taxon>
        <taxon>Micrococcales</taxon>
        <taxon>Brevibacteriaceae</taxon>
        <taxon>Brevibacterium</taxon>
    </lineage>
</organism>
<gene>
    <name evidence="2" type="ORF">EB834_12585</name>
</gene>
<dbReference type="Pfam" id="PF03358">
    <property type="entry name" value="FMN_red"/>
    <property type="match status" value="1"/>
</dbReference>
<dbReference type="InterPro" id="IPR050712">
    <property type="entry name" value="NAD(P)H-dep_reductase"/>
</dbReference>
<dbReference type="PANTHER" id="PTHR30543">
    <property type="entry name" value="CHROMATE REDUCTASE"/>
    <property type="match status" value="1"/>
</dbReference>